<protein>
    <recommendedName>
        <fullName evidence="10">PTS EIIC type-1 domain-containing protein</fullName>
    </recommendedName>
</protein>
<dbReference type="GO" id="GO:0009401">
    <property type="term" value="P:phosphoenolpyruvate-dependent sugar phosphotransferase system"/>
    <property type="evidence" value="ECO:0007669"/>
    <property type="project" value="UniProtKB-KW"/>
</dbReference>
<evidence type="ECO:0000256" key="8">
    <source>
        <dbReference type="ARBA" id="ARBA00023136"/>
    </source>
</evidence>
<dbReference type="PANTHER" id="PTHR30175:SF1">
    <property type="entry name" value="PTS SYSTEM ARBUTIN-, CELLOBIOSE-, AND SALICIN-SPECIFIC EIIBC COMPONENT-RELATED"/>
    <property type="match status" value="1"/>
</dbReference>
<evidence type="ECO:0000256" key="2">
    <source>
        <dbReference type="ARBA" id="ARBA00022448"/>
    </source>
</evidence>
<evidence type="ECO:0000256" key="4">
    <source>
        <dbReference type="ARBA" id="ARBA00022597"/>
    </source>
</evidence>
<name>A0A5S9MKI0_BACIA</name>
<evidence type="ECO:0000256" key="7">
    <source>
        <dbReference type="ARBA" id="ARBA00022989"/>
    </source>
</evidence>
<dbReference type="GO" id="GO:0015771">
    <property type="term" value="P:trehalose transport"/>
    <property type="evidence" value="ECO:0007669"/>
    <property type="project" value="TreeGrafter"/>
</dbReference>
<evidence type="ECO:0000256" key="5">
    <source>
        <dbReference type="ARBA" id="ARBA00022683"/>
    </source>
</evidence>
<evidence type="ECO:0000256" key="3">
    <source>
        <dbReference type="ARBA" id="ARBA00022475"/>
    </source>
</evidence>
<evidence type="ECO:0000256" key="1">
    <source>
        <dbReference type="ARBA" id="ARBA00004651"/>
    </source>
</evidence>
<evidence type="ECO:0000256" key="6">
    <source>
        <dbReference type="ARBA" id="ARBA00022692"/>
    </source>
</evidence>
<dbReference type="Proteomes" id="UP000464658">
    <property type="component" value="Chromosome"/>
</dbReference>
<dbReference type="Pfam" id="PF02378">
    <property type="entry name" value="PTS_EIIC"/>
    <property type="match status" value="1"/>
</dbReference>
<keyword evidence="2" id="KW-0813">Transport</keyword>
<dbReference type="GO" id="GO:0090589">
    <property type="term" value="F:protein-phosphocysteine-trehalose phosphotransferase system transporter activity"/>
    <property type="evidence" value="ECO:0007669"/>
    <property type="project" value="TreeGrafter"/>
</dbReference>
<feature type="transmembrane region" description="Helical" evidence="9">
    <location>
        <begin position="6"/>
        <end position="25"/>
    </location>
</feature>
<feature type="transmembrane region" description="Helical" evidence="9">
    <location>
        <begin position="83"/>
        <end position="106"/>
    </location>
</feature>
<dbReference type="InterPro" id="IPR003352">
    <property type="entry name" value="PTS_EIIC"/>
</dbReference>
<keyword evidence="3" id="KW-1003">Cell membrane</keyword>
<dbReference type="InterPro" id="IPR013013">
    <property type="entry name" value="PTS_EIIC_1"/>
</dbReference>
<dbReference type="AlphaFoldDB" id="A0A5S9MKI0"/>
<proteinExistence type="predicted"/>
<dbReference type="GO" id="GO:0005886">
    <property type="term" value="C:plasma membrane"/>
    <property type="evidence" value="ECO:0007669"/>
    <property type="project" value="UniProtKB-SubCell"/>
</dbReference>
<feature type="transmembrane region" description="Helical" evidence="9">
    <location>
        <begin position="37"/>
        <end position="63"/>
    </location>
</feature>
<comment type="subcellular location">
    <subcellularLocation>
        <location evidence="1">Cell membrane</location>
        <topology evidence="1">Multi-pass membrane protein</topology>
    </subcellularLocation>
</comment>
<evidence type="ECO:0000259" key="10">
    <source>
        <dbReference type="PROSITE" id="PS51103"/>
    </source>
</evidence>
<evidence type="ECO:0000313" key="12">
    <source>
        <dbReference type="Proteomes" id="UP000464658"/>
    </source>
</evidence>
<dbReference type="EMBL" id="AP021906">
    <property type="protein sequence ID" value="BBP93285.1"/>
    <property type="molecule type" value="Genomic_DNA"/>
</dbReference>
<evidence type="ECO:0000313" key="11">
    <source>
        <dbReference type="EMBL" id="BBP93285.1"/>
    </source>
</evidence>
<gene>
    <name evidence="11" type="ORF">BsIDN1_69030</name>
</gene>
<dbReference type="GO" id="GO:0008982">
    <property type="term" value="F:protein-N(PI)-phosphohistidine-sugar phosphotransferase activity"/>
    <property type="evidence" value="ECO:0007669"/>
    <property type="project" value="InterPro"/>
</dbReference>
<dbReference type="PROSITE" id="PS51103">
    <property type="entry name" value="PTS_EIIC_TYPE_1"/>
    <property type="match status" value="1"/>
</dbReference>
<keyword evidence="5" id="KW-0598">Phosphotransferase system</keyword>
<organism evidence="11 12">
    <name type="scientific">Bacillus safensis</name>
    <dbReference type="NCBI Taxonomy" id="561879"/>
    <lineage>
        <taxon>Bacteria</taxon>
        <taxon>Bacillati</taxon>
        <taxon>Bacillota</taxon>
        <taxon>Bacilli</taxon>
        <taxon>Bacillales</taxon>
        <taxon>Bacillaceae</taxon>
        <taxon>Bacillus</taxon>
    </lineage>
</organism>
<dbReference type="InterPro" id="IPR050558">
    <property type="entry name" value="PTS_Sugar-Specific_Components"/>
</dbReference>
<feature type="domain" description="PTS EIIC type-1" evidence="10">
    <location>
        <begin position="1"/>
        <end position="148"/>
    </location>
</feature>
<keyword evidence="7 9" id="KW-1133">Transmembrane helix</keyword>
<evidence type="ECO:0000256" key="9">
    <source>
        <dbReference type="SAM" id="Phobius"/>
    </source>
</evidence>
<keyword evidence="8 9" id="KW-0472">Membrane</keyword>
<keyword evidence="4" id="KW-0762">Sugar transport</keyword>
<sequence length="148" mass="15662">MPVVAVVYSSSVIPILLTIWLGSYVERDSQKKNSPKSLKIILVPTVTLLVVVPVMLIAVGPLGGIIGSGLSGGIDLLFKHAGLLAGLLIGGFMSPLIITGMHYALLPIMINNITLNGFDFILPMMFVANMAQAGAAFGVFLRSKKQNI</sequence>
<dbReference type="PANTHER" id="PTHR30175">
    <property type="entry name" value="PHOSPHOTRANSFERASE SYSTEM TRANSPORT PROTEIN"/>
    <property type="match status" value="1"/>
</dbReference>
<feature type="transmembrane region" description="Helical" evidence="9">
    <location>
        <begin position="118"/>
        <end position="141"/>
    </location>
</feature>
<keyword evidence="6 9" id="KW-0812">Transmembrane</keyword>
<accession>A0A5S9MKI0</accession>
<reference evidence="11 12" key="1">
    <citation type="submission" date="2019-12" db="EMBL/GenBank/DDBJ databases">
        <title>Full genome sequence of a Bacillus safensis strain isolated from commercially available natto in Indonesia.</title>
        <authorList>
            <person name="Yoshida M."/>
            <person name="Uomi M."/>
            <person name="Waturangi D."/>
            <person name="Ekaputri J.J."/>
            <person name="Setiamarga D.H.E."/>
        </authorList>
    </citation>
    <scope>NUCLEOTIDE SEQUENCE [LARGE SCALE GENOMIC DNA]</scope>
    <source>
        <strain evidence="11 12">IDN1</strain>
    </source>
</reference>